<protein>
    <recommendedName>
        <fullName evidence="2">C2H2-type domain-containing protein</fullName>
    </recommendedName>
</protein>
<dbReference type="PANTHER" id="PTHR12486:SF4">
    <property type="entry name" value="APRATAXIN"/>
    <property type="match status" value="1"/>
</dbReference>
<dbReference type="InterPro" id="IPR036265">
    <property type="entry name" value="HIT-like_sf"/>
</dbReference>
<feature type="domain" description="C2H2-type" evidence="2">
    <location>
        <begin position="183"/>
        <end position="205"/>
    </location>
</feature>
<organism evidence="3 4">
    <name type="scientific">Galdieria partita</name>
    <dbReference type="NCBI Taxonomy" id="83374"/>
    <lineage>
        <taxon>Eukaryota</taxon>
        <taxon>Rhodophyta</taxon>
        <taxon>Bangiophyceae</taxon>
        <taxon>Galdieriales</taxon>
        <taxon>Galdieriaceae</taxon>
        <taxon>Galdieria</taxon>
    </lineage>
</organism>
<dbReference type="FunFam" id="3.30.428.10:FF:000004">
    <property type="entry name" value="aprataxin isoform X2"/>
    <property type="match status" value="1"/>
</dbReference>
<dbReference type="InterPro" id="IPR013087">
    <property type="entry name" value="Znf_C2H2_type"/>
</dbReference>
<dbReference type="GO" id="GO:0003725">
    <property type="term" value="F:double-stranded RNA binding"/>
    <property type="evidence" value="ECO:0007669"/>
    <property type="project" value="TreeGrafter"/>
</dbReference>
<name>A0A9C7PXE5_9RHOD</name>
<keyword evidence="4" id="KW-1185">Reference proteome</keyword>
<dbReference type="AlphaFoldDB" id="A0A9C7PXE5"/>
<dbReference type="Pfam" id="PF11969">
    <property type="entry name" value="DcpS_C"/>
    <property type="match status" value="1"/>
</dbReference>
<proteinExistence type="predicted"/>
<dbReference type="Pfam" id="PF16278">
    <property type="entry name" value="zf-C2HE"/>
    <property type="match status" value="1"/>
</dbReference>
<reference evidence="3" key="2">
    <citation type="submission" date="2022-01" db="EMBL/GenBank/DDBJ databases">
        <authorList>
            <person name="Hirooka S."/>
            <person name="Miyagishima S.Y."/>
        </authorList>
    </citation>
    <scope>NUCLEOTIDE SEQUENCE</scope>
    <source>
        <strain evidence="3">NBRC 102759</strain>
    </source>
</reference>
<dbReference type="GO" id="GO:0005634">
    <property type="term" value="C:nucleus"/>
    <property type="evidence" value="ECO:0007669"/>
    <property type="project" value="TreeGrafter"/>
</dbReference>
<evidence type="ECO:0000313" key="4">
    <source>
        <dbReference type="Proteomes" id="UP001061958"/>
    </source>
</evidence>
<accession>A0A9C7PXE5</accession>
<keyword evidence="1" id="KW-0378">Hydrolase</keyword>
<dbReference type="Proteomes" id="UP001061958">
    <property type="component" value="Unassembled WGS sequence"/>
</dbReference>
<comment type="caution">
    <text evidence="3">The sequence shown here is derived from an EMBL/GenBank/DDBJ whole genome shotgun (WGS) entry which is preliminary data.</text>
</comment>
<gene>
    <name evidence="3" type="ORF">GpartN1_g3433.t1</name>
</gene>
<dbReference type="SUPFAM" id="SSF54197">
    <property type="entry name" value="HIT-like"/>
    <property type="match status" value="1"/>
</dbReference>
<reference evidence="3" key="1">
    <citation type="journal article" date="2022" name="Proc. Natl. Acad. Sci. U.S.A.">
        <title>Life cycle and functional genomics of the unicellular red alga Galdieria for elucidating algal and plant evolution and industrial use.</title>
        <authorList>
            <person name="Hirooka S."/>
            <person name="Itabashi T."/>
            <person name="Ichinose T.M."/>
            <person name="Onuma R."/>
            <person name="Fujiwara T."/>
            <person name="Yamashita S."/>
            <person name="Jong L.W."/>
            <person name="Tomita R."/>
            <person name="Iwane A.H."/>
            <person name="Miyagishima S.Y."/>
        </authorList>
    </citation>
    <scope>NUCLEOTIDE SEQUENCE</scope>
    <source>
        <strain evidence="3">NBRC 102759</strain>
    </source>
</reference>
<evidence type="ECO:0000256" key="1">
    <source>
        <dbReference type="ARBA" id="ARBA00022801"/>
    </source>
</evidence>
<dbReference type="EMBL" id="BQMJ01000026">
    <property type="protein sequence ID" value="GJQ11642.1"/>
    <property type="molecule type" value="Genomic_DNA"/>
</dbReference>
<sequence length="229" mass="26791">MIKEYAAYDNRSVPFQVGDRHVLKAIASNPTQFRANVYFFDEETVTIYDGFPKSRFHLLLLPRQYIPDVRFLTPSHVNLLQHMFTIGTEISNFLTQKYLPGQQEQTFMLGFHSVPSMDQLHMHIISTDFISPSLKTRKHWNSFHTDFFLPMSYVLEEVGAGRKLITANSREQYLNMLKQPLFCHRCKKHFQNMKALKRHICECRHLYVGSPKTVSHGTIDKYFIKCASP</sequence>
<dbReference type="GO" id="GO:1990165">
    <property type="term" value="F:single-strand break-containing DNA binding"/>
    <property type="evidence" value="ECO:0007669"/>
    <property type="project" value="TreeGrafter"/>
</dbReference>
<dbReference type="GO" id="GO:0030983">
    <property type="term" value="F:mismatched DNA binding"/>
    <property type="evidence" value="ECO:0007669"/>
    <property type="project" value="TreeGrafter"/>
</dbReference>
<dbReference type="InterPro" id="IPR032566">
    <property type="entry name" value="Znf-C2HE"/>
</dbReference>
<dbReference type="PANTHER" id="PTHR12486">
    <property type="entry name" value="APRATAXIN-RELATED"/>
    <property type="match status" value="1"/>
</dbReference>
<evidence type="ECO:0000313" key="3">
    <source>
        <dbReference type="EMBL" id="GJQ11642.1"/>
    </source>
</evidence>
<dbReference type="GO" id="GO:0003697">
    <property type="term" value="F:single-stranded DNA binding"/>
    <property type="evidence" value="ECO:0007669"/>
    <property type="project" value="TreeGrafter"/>
</dbReference>
<dbReference type="OrthoDB" id="3512845at2759"/>
<dbReference type="Gene3D" id="3.30.428.10">
    <property type="entry name" value="HIT-like"/>
    <property type="match status" value="1"/>
</dbReference>
<dbReference type="GO" id="GO:0033699">
    <property type="term" value="F:DNA 5'-adenosine monophosphate hydrolase activity"/>
    <property type="evidence" value="ECO:0007669"/>
    <property type="project" value="TreeGrafter"/>
</dbReference>
<dbReference type="PROSITE" id="PS00028">
    <property type="entry name" value="ZINC_FINGER_C2H2_1"/>
    <property type="match status" value="1"/>
</dbReference>
<evidence type="ECO:0000259" key="2">
    <source>
        <dbReference type="PROSITE" id="PS00028"/>
    </source>
</evidence>
<dbReference type="GO" id="GO:0000012">
    <property type="term" value="P:single strand break repair"/>
    <property type="evidence" value="ECO:0007669"/>
    <property type="project" value="TreeGrafter"/>
</dbReference>